<dbReference type="AlphaFoldDB" id="A0A1M7IQX7"/>
<evidence type="ECO:0000313" key="1">
    <source>
        <dbReference type="EMBL" id="SEE44023.1"/>
    </source>
</evidence>
<protein>
    <recommendedName>
        <fullName evidence="3">Cytochrome c domain-containing protein</fullName>
    </recommendedName>
</protein>
<accession>A0A1M7IQX7</accession>
<evidence type="ECO:0000313" key="2">
    <source>
        <dbReference type="Proteomes" id="UP000183208"/>
    </source>
</evidence>
<gene>
    <name evidence="1" type="ORF">SAMN05444171_7491</name>
</gene>
<evidence type="ECO:0008006" key="3">
    <source>
        <dbReference type="Google" id="ProtNLM"/>
    </source>
</evidence>
<dbReference type="EMBL" id="FNTI01000001">
    <property type="protein sequence ID" value="SEE44023.1"/>
    <property type="molecule type" value="Genomic_DNA"/>
</dbReference>
<reference evidence="1 2" key="1">
    <citation type="submission" date="2016-10" db="EMBL/GenBank/DDBJ databases">
        <authorList>
            <person name="de Groot N.N."/>
        </authorList>
    </citation>
    <scope>NUCLEOTIDE SEQUENCE [LARGE SCALE GENOMIC DNA]</scope>
    <source>
        <strain evidence="1 2">GAS522</strain>
    </source>
</reference>
<name>A0A1M7IQX7_9BRAD</name>
<dbReference type="Proteomes" id="UP000183208">
    <property type="component" value="Unassembled WGS sequence"/>
</dbReference>
<proteinExistence type="predicted"/>
<dbReference type="RefSeq" id="WP_074829794.1">
    <property type="nucleotide sequence ID" value="NZ_FNTI01000001.1"/>
</dbReference>
<organism evidence="1 2">
    <name type="scientific">Bradyrhizobium lablabi</name>
    <dbReference type="NCBI Taxonomy" id="722472"/>
    <lineage>
        <taxon>Bacteria</taxon>
        <taxon>Pseudomonadati</taxon>
        <taxon>Pseudomonadota</taxon>
        <taxon>Alphaproteobacteria</taxon>
        <taxon>Hyphomicrobiales</taxon>
        <taxon>Nitrobacteraceae</taxon>
        <taxon>Bradyrhizobium</taxon>
    </lineage>
</organism>
<sequence length="519" mass="55998">MGSGRPTRPFGNVSLFAAVAVVAVLVGYLTIGFATSAQALPSFARQTGQPCGTCHTNFPGLTPFGRRFKLLGYTTGGGLYRTTPFSNNPGPNDADGALRSYASRIDGNGDAPRAAPVAEKGWVPPVSMMAIAGFTHTQVPEIAPPTDPYKANDNTVLSPFSGFWGGAITSNIGAFVQVTYNAPGPVSSLSGNPADQFLHTWTWDNTDFRFASTANIGGLDVIYGITANNNPTVQDPWNTTPAWAFPYAGSTLAAKPAAATIIEGAFAAHVGGVGAYTMINDMLFLEFSGYQTLKFEHQNSLGLDPFASPGLFNGVAPYWRVAFEPHWGPHTFMLGTYGMIFDVKPWMDNTFVLGTTGTLAQTNRFTDIGVDSQYQYQGSNYWVTLRANYIREFQRLDASFATGVSANPTNELNTLRLTGEFTFGGDNRISLTGQHFNIWGTADAGLYGTDMIAGNALTPNSNGWMAELDYIPFGTSKAPGWPWFNAKLGLQYIYYNKFNGTTVGAHDNNTLFLHAWFAM</sequence>